<dbReference type="CDD" id="cd16914">
    <property type="entry name" value="EcfT"/>
    <property type="match status" value="1"/>
</dbReference>
<evidence type="ECO:0000256" key="3">
    <source>
        <dbReference type="ARBA" id="ARBA00022692"/>
    </source>
</evidence>
<evidence type="ECO:0000313" key="8">
    <source>
        <dbReference type="Proteomes" id="UP000027432"/>
    </source>
</evidence>
<comment type="caution">
    <text evidence="7">The sequence shown here is derived from an EMBL/GenBank/DDBJ whole genome shotgun (WGS) entry which is preliminary data.</text>
</comment>
<accession>A0A074JFU8</accession>
<dbReference type="RefSeq" id="WP_038073587.1">
    <property type="nucleotide sequence ID" value="NZ_AUND01000002.1"/>
</dbReference>
<feature type="transmembrane region" description="Helical" evidence="6">
    <location>
        <begin position="21"/>
        <end position="48"/>
    </location>
</feature>
<dbReference type="STRING" id="1353537.TP2_15220"/>
<dbReference type="EMBL" id="AUND01000002">
    <property type="protein sequence ID" value="KEO55389.1"/>
    <property type="molecule type" value="Genomic_DNA"/>
</dbReference>
<reference evidence="7 8" key="1">
    <citation type="submission" date="2013-07" db="EMBL/GenBank/DDBJ databases">
        <title>Thioclava pacifica DSM 10166 Genome Sequencing.</title>
        <authorList>
            <person name="Lai Q."/>
            <person name="Shao Z."/>
        </authorList>
    </citation>
    <scope>NUCLEOTIDE SEQUENCE [LARGE SCALE GENOMIC DNA]</scope>
    <source>
        <strain evidence="7 8">DSM 10166</strain>
    </source>
</reference>
<keyword evidence="5 6" id="KW-0472">Membrane</keyword>
<comment type="similarity">
    <text evidence="2">Belongs to the CbiQ family.</text>
</comment>
<dbReference type="Pfam" id="PF02361">
    <property type="entry name" value="CbiQ"/>
    <property type="match status" value="1"/>
</dbReference>
<evidence type="ECO:0000256" key="6">
    <source>
        <dbReference type="SAM" id="Phobius"/>
    </source>
</evidence>
<dbReference type="Proteomes" id="UP000027432">
    <property type="component" value="Unassembled WGS sequence"/>
</dbReference>
<comment type="subcellular location">
    <subcellularLocation>
        <location evidence="1">Membrane</location>
        <topology evidence="1">Multi-pass membrane protein</topology>
    </subcellularLocation>
</comment>
<proteinExistence type="inferred from homology"/>
<dbReference type="eggNOG" id="COG0619">
    <property type="taxonomic scope" value="Bacteria"/>
</dbReference>
<keyword evidence="8" id="KW-1185">Reference proteome</keyword>
<evidence type="ECO:0000256" key="1">
    <source>
        <dbReference type="ARBA" id="ARBA00004141"/>
    </source>
</evidence>
<feature type="transmembrane region" description="Helical" evidence="6">
    <location>
        <begin position="68"/>
        <end position="87"/>
    </location>
</feature>
<keyword evidence="4 6" id="KW-1133">Transmembrane helix</keyword>
<name>A0A074JFU8_9RHOB</name>
<dbReference type="OrthoDB" id="5868344at2"/>
<sequence>MISLTSPVKTRAHDWPAGLKLAGLCASTLGLFYITSPYAHLAILLAILAAYAAPGRAFLRSGLRSLKVLWPFIVIVGIWQVVIGEIADGLMIVMRMISAVALANLVSMTTRLSDMIAVVNWLSTPLRKLGMPTQVLEIAIALVIRMVPVLMGKGTRLTESWRARATRRPSWRLVLPFTLLALDDADHVGDALRARGGLTSERES</sequence>
<dbReference type="InterPro" id="IPR003339">
    <property type="entry name" value="ABC/ECF_trnsptr_transmembrane"/>
</dbReference>
<evidence type="ECO:0000256" key="4">
    <source>
        <dbReference type="ARBA" id="ARBA00022989"/>
    </source>
</evidence>
<dbReference type="AlphaFoldDB" id="A0A074JFU8"/>
<gene>
    <name evidence="7" type="ORF">TP2_15220</name>
</gene>
<evidence type="ECO:0000256" key="2">
    <source>
        <dbReference type="ARBA" id="ARBA00008564"/>
    </source>
</evidence>
<evidence type="ECO:0000256" key="5">
    <source>
        <dbReference type="ARBA" id="ARBA00023136"/>
    </source>
</evidence>
<dbReference type="GO" id="GO:0005886">
    <property type="term" value="C:plasma membrane"/>
    <property type="evidence" value="ECO:0007669"/>
    <property type="project" value="UniProtKB-ARBA"/>
</dbReference>
<organism evidence="7 8">
    <name type="scientific">Thioclava pacifica DSM 10166</name>
    <dbReference type="NCBI Taxonomy" id="1353537"/>
    <lineage>
        <taxon>Bacteria</taxon>
        <taxon>Pseudomonadati</taxon>
        <taxon>Pseudomonadota</taxon>
        <taxon>Alphaproteobacteria</taxon>
        <taxon>Rhodobacterales</taxon>
        <taxon>Paracoccaceae</taxon>
        <taxon>Thioclava</taxon>
    </lineage>
</organism>
<protein>
    <submittedName>
        <fullName evidence="7">Uncharacterized protein</fullName>
    </submittedName>
</protein>
<evidence type="ECO:0000313" key="7">
    <source>
        <dbReference type="EMBL" id="KEO55389.1"/>
    </source>
</evidence>
<keyword evidence="3 6" id="KW-0812">Transmembrane</keyword>